<proteinExistence type="predicted"/>
<feature type="compositionally biased region" description="Polar residues" evidence="1">
    <location>
        <begin position="27"/>
        <end position="37"/>
    </location>
</feature>
<dbReference type="AlphaFoldDB" id="A0AAD6YZ01"/>
<feature type="region of interest" description="Disordered" evidence="1">
    <location>
        <begin position="1"/>
        <end position="136"/>
    </location>
</feature>
<feature type="compositionally biased region" description="Low complexity" evidence="1">
    <location>
        <begin position="1"/>
        <end position="26"/>
    </location>
</feature>
<name>A0AAD6YZ01_9AGAR</name>
<gene>
    <name evidence="2" type="ORF">DFH08DRAFT_906581</name>
</gene>
<accession>A0AAD6YZ01</accession>
<evidence type="ECO:0000313" key="3">
    <source>
        <dbReference type="Proteomes" id="UP001218218"/>
    </source>
</evidence>
<evidence type="ECO:0000313" key="2">
    <source>
        <dbReference type="EMBL" id="KAJ7301641.1"/>
    </source>
</evidence>
<sequence length="136" mass="14136">MPGDRATAARPRATVAARATARTVPTSKGTTTISSPRMNVAQAFDNMTFRSPNWGTERLPLPRSPRAASPSLSHMPQQQQQQKPQSPSDSGPSSQFGPPTINAPEGDALGAGPRGCGGRDRHAGVPGDVTSSHRGA</sequence>
<organism evidence="2 3">
    <name type="scientific">Mycena albidolilacea</name>
    <dbReference type="NCBI Taxonomy" id="1033008"/>
    <lineage>
        <taxon>Eukaryota</taxon>
        <taxon>Fungi</taxon>
        <taxon>Dikarya</taxon>
        <taxon>Basidiomycota</taxon>
        <taxon>Agaricomycotina</taxon>
        <taxon>Agaricomycetes</taxon>
        <taxon>Agaricomycetidae</taxon>
        <taxon>Agaricales</taxon>
        <taxon>Marasmiineae</taxon>
        <taxon>Mycenaceae</taxon>
        <taxon>Mycena</taxon>
    </lineage>
</organism>
<dbReference type="Proteomes" id="UP001218218">
    <property type="component" value="Unassembled WGS sequence"/>
</dbReference>
<dbReference type="EMBL" id="JARIHO010000130">
    <property type="protein sequence ID" value="KAJ7301641.1"/>
    <property type="molecule type" value="Genomic_DNA"/>
</dbReference>
<evidence type="ECO:0000256" key="1">
    <source>
        <dbReference type="SAM" id="MobiDB-lite"/>
    </source>
</evidence>
<feature type="compositionally biased region" description="Low complexity" evidence="1">
    <location>
        <begin position="58"/>
        <end position="99"/>
    </location>
</feature>
<keyword evidence="3" id="KW-1185">Reference proteome</keyword>
<reference evidence="2" key="1">
    <citation type="submission" date="2023-03" db="EMBL/GenBank/DDBJ databases">
        <title>Massive genome expansion in bonnet fungi (Mycena s.s.) driven by repeated elements and novel gene families across ecological guilds.</title>
        <authorList>
            <consortium name="Lawrence Berkeley National Laboratory"/>
            <person name="Harder C.B."/>
            <person name="Miyauchi S."/>
            <person name="Viragh M."/>
            <person name="Kuo A."/>
            <person name="Thoen E."/>
            <person name="Andreopoulos B."/>
            <person name="Lu D."/>
            <person name="Skrede I."/>
            <person name="Drula E."/>
            <person name="Henrissat B."/>
            <person name="Morin E."/>
            <person name="Kohler A."/>
            <person name="Barry K."/>
            <person name="LaButti K."/>
            <person name="Morin E."/>
            <person name="Salamov A."/>
            <person name="Lipzen A."/>
            <person name="Mereny Z."/>
            <person name="Hegedus B."/>
            <person name="Baldrian P."/>
            <person name="Stursova M."/>
            <person name="Weitz H."/>
            <person name="Taylor A."/>
            <person name="Grigoriev I.V."/>
            <person name="Nagy L.G."/>
            <person name="Martin F."/>
            <person name="Kauserud H."/>
        </authorList>
    </citation>
    <scope>NUCLEOTIDE SEQUENCE</scope>
    <source>
        <strain evidence="2">CBHHK002</strain>
    </source>
</reference>
<comment type="caution">
    <text evidence="2">The sequence shown here is derived from an EMBL/GenBank/DDBJ whole genome shotgun (WGS) entry which is preliminary data.</text>
</comment>
<protein>
    <submittedName>
        <fullName evidence="2">Uncharacterized protein</fullName>
    </submittedName>
</protein>